<dbReference type="SUPFAM" id="SSF53182">
    <property type="entry name" value="Pyrrolidone carboxyl peptidase (pyroglutamate aminopeptidase)"/>
    <property type="match status" value="1"/>
</dbReference>
<dbReference type="OrthoDB" id="407146at2759"/>
<dbReference type="PANTHER" id="PTHR23402:SF1">
    <property type="entry name" value="PYROGLUTAMYL-PEPTIDASE I"/>
    <property type="match status" value="1"/>
</dbReference>
<comment type="similarity">
    <text evidence="1">Belongs to the peptidase C15 family.</text>
</comment>
<keyword evidence="2" id="KW-0645">Protease</keyword>
<dbReference type="Gene3D" id="3.40.630.20">
    <property type="entry name" value="Peptidase C15, pyroglutamyl peptidase I-like"/>
    <property type="match status" value="1"/>
</dbReference>
<keyword evidence="3" id="KW-0378">Hydrolase</keyword>
<sequence>DKDPAKPDIFRVLITGFGPYGQWEVNPSWLAVKALGNVVLQTDPANHTRASLADDKPPPPLDEKLLVPRPIHISTLEIPAAYRAIAKTVPRLHYRPPVHPENMEDQTLKPPENGYDFMFHIGLAGRGPLRLERCGHKLGYNMKDATGQYAPVVIPQPKDFSRRGPDGRPMTIAEKAERDRLALAAASEIQSNPPSDNNAKPNRGFGGPYEVFSDELNTDLDVTRIIQDMRQTGADALQTIYSSMDGGHFIGDFLYYCSLAESKRSANPYEKRRNTQVLFLHCAPVGHPLKSEEVTDAIKRIVLWVCNEIQV</sequence>
<keyword evidence="4" id="KW-0788">Thiol protease</keyword>
<dbReference type="PANTHER" id="PTHR23402">
    <property type="entry name" value="PROTEASE FAMILY C15 PYROGLUTAMYL-PEPTIDASE I-RELATED"/>
    <property type="match status" value="1"/>
</dbReference>
<evidence type="ECO:0000256" key="2">
    <source>
        <dbReference type="ARBA" id="ARBA00022670"/>
    </source>
</evidence>
<comment type="caution">
    <text evidence="6">The sequence shown here is derived from an EMBL/GenBank/DDBJ whole genome shotgun (WGS) entry which is preliminary data.</text>
</comment>
<dbReference type="InterPro" id="IPR036440">
    <property type="entry name" value="Peptidase_C15-like_sf"/>
</dbReference>
<proteinExistence type="inferred from homology"/>
<feature type="non-terminal residue" evidence="6">
    <location>
        <position position="311"/>
    </location>
</feature>
<dbReference type="AlphaFoldDB" id="A0A9P5XAP5"/>
<dbReference type="InterPro" id="IPR016125">
    <property type="entry name" value="Peptidase_C15-like"/>
</dbReference>
<feature type="region of interest" description="Disordered" evidence="5">
    <location>
        <begin position="186"/>
        <end position="207"/>
    </location>
</feature>
<evidence type="ECO:0000256" key="1">
    <source>
        <dbReference type="ARBA" id="ARBA00006641"/>
    </source>
</evidence>
<reference evidence="6" key="1">
    <citation type="submission" date="2020-11" db="EMBL/GenBank/DDBJ databases">
        <authorList>
            <consortium name="DOE Joint Genome Institute"/>
            <person name="Ahrendt S."/>
            <person name="Riley R."/>
            <person name="Andreopoulos W."/>
            <person name="Labutti K."/>
            <person name="Pangilinan J."/>
            <person name="Ruiz-Duenas F.J."/>
            <person name="Barrasa J.M."/>
            <person name="Sanchez-Garcia M."/>
            <person name="Camarero S."/>
            <person name="Miyauchi S."/>
            <person name="Serrano A."/>
            <person name="Linde D."/>
            <person name="Babiker R."/>
            <person name="Drula E."/>
            <person name="Ayuso-Fernandez I."/>
            <person name="Pacheco R."/>
            <person name="Padilla G."/>
            <person name="Ferreira P."/>
            <person name="Barriuso J."/>
            <person name="Kellner H."/>
            <person name="Castanera R."/>
            <person name="Alfaro M."/>
            <person name="Ramirez L."/>
            <person name="Pisabarro A.G."/>
            <person name="Kuo A."/>
            <person name="Tritt A."/>
            <person name="Lipzen A."/>
            <person name="He G."/>
            <person name="Yan M."/>
            <person name="Ng V."/>
            <person name="Cullen D."/>
            <person name="Martin F."/>
            <person name="Rosso M.-N."/>
            <person name="Henrissat B."/>
            <person name="Hibbett D."/>
            <person name="Martinez A.T."/>
            <person name="Grigoriev I.V."/>
        </authorList>
    </citation>
    <scope>NUCLEOTIDE SEQUENCE</scope>
    <source>
        <strain evidence="6">MF-IS2</strain>
    </source>
</reference>
<dbReference type="GO" id="GO:0006508">
    <property type="term" value="P:proteolysis"/>
    <property type="evidence" value="ECO:0007669"/>
    <property type="project" value="UniProtKB-KW"/>
</dbReference>
<evidence type="ECO:0000313" key="6">
    <source>
        <dbReference type="EMBL" id="KAF9446396.1"/>
    </source>
</evidence>
<evidence type="ECO:0000256" key="3">
    <source>
        <dbReference type="ARBA" id="ARBA00022801"/>
    </source>
</evidence>
<dbReference type="Pfam" id="PF01470">
    <property type="entry name" value="Peptidase_C15"/>
    <property type="match status" value="1"/>
</dbReference>
<evidence type="ECO:0000256" key="4">
    <source>
        <dbReference type="ARBA" id="ARBA00022807"/>
    </source>
</evidence>
<dbReference type="Proteomes" id="UP000807342">
    <property type="component" value="Unassembled WGS sequence"/>
</dbReference>
<evidence type="ECO:0000313" key="7">
    <source>
        <dbReference type="Proteomes" id="UP000807342"/>
    </source>
</evidence>
<organism evidence="6 7">
    <name type="scientific">Macrolepiota fuliginosa MF-IS2</name>
    <dbReference type="NCBI Taxonomy" id="1400762"/>
    <lineage>
        <taxon>Eukaryota</taxon>
        <taxon>Fungi</taxon>
        <taxon>Dikarya</taxon>
        <taxon>Basidiomycota</taxon>
        <taxon>Agaricomycotina</taxon>
        <taxon>Agaricomycetes</taxon>
        <taxon>Agaricomycetidae</taxon>
        <taxon>Agaricales</taxon>
        <taxon>Agaricineae</taxon>
        <taxon>Agaricaceae</taxon>
        <taxon>Macrolepiota</taxon>
    </lineage>
</organism>
<dbReference type="EMBL" id="MU151248">
    <property type="protein sequence ID" value="KAF9446396.1"/>
    <property type="molecule type" value="Genomic_DNA"/>
</dbReference>
<dbReference type="GO" id="GO:0008234">
    <property type="term" value="F:cysteine-type peptidase activity"/>
    <property type="evidence" value="ECO:0007669"/>
    <property type="project" value="UniProtKB-KW"/>
</dbReference>
<feature type="compositionally biased region" description="Polar residues" evidence="5">
    <location>
        <begin position="188"/>
        <end position="200"/>
    </location>
</feature>
<evidence type="ECO:0000256" key="5">
    <source>
        <dbReference type="SAM" id="MobiDB-lite"/>
    </source>
</evidence>
<gene>
    <name evidence="6" type="ORF">P691DRAFT_615320</name>
</gene>
<name>A0A9P5XAP5_9AGAR</name>
<protein>
    <submittedName>
        <fullName evidence="6">Peptidase C15, pyroglutamyl peptidase I-like protein</fullName>
    </submittedName>
</protein>
<feature type="non-terminal residue" evidence="6">
    <location>
        <position position="1"/>
    </location>
</feature>
<accession>A0A9P5XAP5</accession>
<keyword evidence="7" id="KW-1185">Reference proteome</keyword>